<dbReference type="Pfam" id="PF04616">
    <property type="entry name" value="Glyco_hydro_43"/>
    <property type="match status" value="1"/>
</dbReference>
<dbReference type="Gene3D" id="2.115.10.20">
    <property type="entry name" value="Glycosyl hydrolase domain, family 43"/>
    <property type="match status" value="1"/>
</dbReference>
<sequence>MKTVFNTICLSMIGISVHAFALDNGVYTITSKVSGKYLETTSALTTDGANVAVWGSTGNDTQKWLITNQGDDQYSLINLNSGKALEVYEYSTQNGGNVEQWEYSGGTTQLWTITTNGNYVSFINVNSGKALDLYNFDTSDGANVEQWTYTGNDAQLWSLTKTKSVESTPYDPSETGGATDHWNLSGSLVTHDPTLAYEDGTWWVFQTGDGIAGKYSTDALTWQDAQSIFPSGLSWWQNYVPLNDGLDVWAPDLRFYNGRAWMYYAISSFGDNTSAIGLTSASSIATGDWEDDGLVINTTASDDYNAIDPDLVVAKDGAPWLVFGSWFSGIKLTRINPETMKPFGPIYSIAERSGGIEAPTIVYRQGYYYLFVSIGKCCSGVDSTYRIAYGRSTSITGPYVSKSGLAMTSGYVSILDSGNSQWVGPGGQDILNTDVIVRHAYDATDSGTPKLLISKLNWDSDGWPTY</sequence>
<dbReference type="Gene3D" id="2.80.10.50">
    <property type="match status" value="3"/>
</dbReference>
<evidence type="ECO:0000256" key="6">
    <source>
        <dbReference type="SAM" id="SignalP"/>
    </source>
</evidence>
<dbReference type="SUPFAM" id="SSF75005">
    <property type="entry name" value="Arabinanase/levansucrase/invertase"/>
    <property type="match status" value="1"/>
</dbReference>
<keyword evidence="9" id="KW-1185">Reference proteome</keyword>
<evidence type="ECO:0000256" key="1">
    <source>
        <dbReference type="ARBA" id="ARBA00004834"/>
    </source>
</evidence>
<dbReference type="SMART" id="SM00458">
    <property type="entry name" value="RICIN"/>
    <property type="match status" value="1"/>
</dbReference>
<organism evidence="8 9">
    <name type="scientific">Vibrio porteresiae DSM 19223</name>
    <dbReference type="NCBI Taxonomy" id="1123496"/>
    <lineage>
        <taxon>Bacteria</taxon>
        <taxon>Pseudomonadati</taxon>
        <taxon>Pseudomonadota</taxon>
        <taxon>Gammaproteobacteria</taxon>
        <taxon>Vibrionales</taxon>
        <taxon>Vibrionaceae</taxon>
        <taxon>Vibrio</taxon>
    </lineage>
</organism>
<keyword evidence="6" id="KW-0732">Signal</keyword>
<protein>
    <submittedName>
        <fullName evidence="8">Family 43 glycosylhydrolase</fullName>
    </submittedName>
</protein>
<accession>A0ABZ0QGE4</accession>
<evidence type="ECO:0000256" key="5">
    <source>
        <dbReference type="RuleBase" id="RU361187"/>
    </source>
</evidence>
<feature type="domain" description="Ricin B lectin" evidence="7">
    <location>
        <begin position="24"/>
        <end position="160"/>
    </location>
</feature>
<reference evidence="8 9" key="1">
    <citation type="submission" date="2023-11" db="EMBL/GenBank/DDBJ databases">
        <title>Plant-associative lifestyle of Vibrio porteresiae and its evolutionary dynamics.</title>
        <authorList>
            <person name="Rameshkumar N."/>
            <person name="Kirti K."/>
        </authorList>
    </citation>
    <scope>NUCLEOTIDE SEQUENCE [LARGE SCALE GENOMIC DNA]</scope>
    <source>
        <strain evidence="8 9">MSSRF30</strain>
    </source>
</reference>
<dbReference type="PROSITE" id="PS50231">
    <property type="entry name" value="RICIN_B_LECTIN"/>
    <property type="match status" value="1"/>
</dbReference>
<dbReference type="CDD" id="cd18829">
    <property type="entry name" value="GH43_BsArb43A-like"/>
    <property type="match status" value="1"/>
</dbReference>
<gene>
    <name evidence="8" type="ORF">R8Z52_21815</name>
</gene>
<feature type="signal peptide" evidence="6">
    <location>
        <begin position="1"/>
        <end position="21"/>
    </location>
</feature>
<dbReference type="InterPro" id="IPR023296">
    <property type="entry name" value="Glyco_hydro_beta-prop_sf"/>
</dbReference>
<evidence type="ECO:0000259" key="7">
    <source>
        <dbReference type="SMART" id="SM00458"/>
    </source>
</evidence>
<comment type="pathway">
    <text evidence="1">Glycan metabolism; L-arabinan degradation.</text>
</comment>
<dbReference type="Pfam" id="PF14200">
    <property type="entry name" value="RicinB_lectin_2"/>
    <property type="match status" value="2"/>
</dbReference>
<dbReference type="InterPro" id="IPR000772">
    <property type="entry name" value="Ricin_B_lectin"/>
</dbReference>
<name>A0ABZ0QGE4_9VIBR</name>
<dbReference type="Proteomes" id="UP001304071">
    <property type="component" value="Chromosome 2"/>
</dbReference>
<dbReference type="InterPro" id="IPR006710">
    <property type="entry name" value="Glyco_hydro_43"/>
</dbReference>
<keyword evidence="3 5" id="KW-0378">Hydrolase</keyword>
<evidence type="ECO:0000313" key="8">
    <source>
        <dbReference type="EMBL" id="WPC75566.1"/>
    </source>
</evidence>
<dbReference type="InterPro" id="IPR050727">
    <property type="entry name" value="GH43_arabinanases"/>
</dbReference>
<dbReference type="PANTHER" id="PTHR43301:SF3">
    <property type="entry name" value="ARABINAN ENDO-1,5-ALPHA-L-ARABINOSIDASE A-RELATED"/>
    <property type="match status" value="1"/>
</dbReference>
<evidence type="ECO:0000313" key="9">
    <source>
        <dbReference type="Proteomes" id="UP001304071"/>
    </source>
</evidence>
<dbReference type="SUPFAM" id="SSF50370">
    <property type="entry name" value="Ricin B-like lectins"/>
    <property type="match status" value="1"/>
</dbReference>
<dbReference type="RefSeq" id="WP_318757729.1">
    <property type="nucleotide sequence ID" value="NZ_CP138204.1"/>
</dbReference>
<comment type="similarity">
    <text evidence="2 5">Belongs to the glycosyl hydrolase 43 family.</text>
</comment>
<dbReference type="PANTHER" id="PTHR43301">
    <property type="entry name" value="ARABINAN ENDO-1,5-ALPHA-L-ARABINOSIDASE"/>
    <property type="match status" value="1"/>
</dbReference>
<evidence type="ECO:0000256" key="3">
    <source>
        <dbReference type="ARBA" id="ARBA00022801"/>
    </source>
</evidence>
<dbReference type="EMBL" id="CP138204">
    <property type="protein sequence ID" value="WPC75566.1"/>
    <property type="molecule type" value="Genomic_DNA"/>
</dbReference>
<evidence type="ECO:0000256" key="2">
    <source>
        <dbReference type="ARBA" id="ARBA00009865"/>
    </source>
</evidence>
<feature type="chain" id="PRO_5045584759" evidence="6">
    <location>
        <begin position="22"/>
        <end position="466"/>
    </location>
</feature>
<evidence type="ECO:0000256" key="4">
    <source>
        <dbReference type="ARBA" id="ARBA00023295"/>
    </source>
</evidence>
<keyword evidence="4 5" id="KW-0326">Glycosidase</keyword>
<dbReference type="InterPro" id="IPR035992">
    <property type="entry name" value="Ricin_B-like_lectins"/>
</dbReference>
<proteinExistence type="inferred from homology"/>
<dbReference type="CDD" id="cd00161">
    <property type="entry name" value="beta-trefoil_Ricin-like"/>
    <property type="match status" value="1"/>
</dbReference>